<name>A0A2G9C5Q9_9BURK</name>
<comment type="caution">
    <text evidence="2">The sequence shown here is derived from an EMBL/GenBank/DDBJ whole genome shotgun (WGS) entry which is preliminary data.</text>
</comment>
<keyword evidence="3" id="KW-1185">Reference proteome</keyword>
<feature type="compositionally biased region" description="Low complexity" evidence="1">
    <location>
        <begin position="47"/>
        <end position="61"/>
    </location>
</feature>
<evidence type="ECO:0000313" key="3">
    <source>
        <dbReference type="Proteomes" id="UP000231501"/>
    </source>
</evidence>
<dbReference type="Proteomes" id="UP000231501">
    <property type="component" value="Unassembled WGS sequence"/>
</dbReference>
<evidence type="ECO:0000313" key="2">
    <source>
        <dbReference type="EMBL" id="PIM51756.1"/>
    </source>
</evidence>
<feature type="region of interest" description="Disordered" evidence="1">
    <location>
        <begin position="19"/>
        <end position="84"/>
    </location>
</feature>
<proteinExistence type="predicted"/>
<gene>
    <name evidence="2" type="ORF">CS062_18200</name>
</gene>
<dbReference type="RefSeq" id="WP_099863005.1">
    <property type="nucleotide sequence ID" value="NZ_PEOG01000054.1"/>
</dbReference>
<organism evidence="2 3">
    <name type="scientific">Roseateles chitinivorans</name>
    <dbReference type="NCBI Taxonomy" id="2917965"/>
    <lineage>
        <taxon>Bacteria</taxon>
        <taxon>Pseudomonadati</taxon>
        <taxon>Pseudomonadota</taxon>
        <taxon>Betaproteobacteria</taxon>
        <taxon>Burkholderiales</taxon>
        <taxon>Sphaerotilaceae</taxon>
        <taxon>Roseateles</taxon>
    </lineage>
</organism>
<dbReference type="OrthoDB" id="8800220at2"/>
<feature type="region of interest" description="Disordered" evidence="1">
    <location>
        <begin position="190"/>
        <end position="216"/>
    </location>
</feature>
<sequence>MSFTTRIARHLGLSRVGVDTPLSQEQRTPLLPSTAIRPLDAPPARPQPDSAAAPRAALPARSVEAGDTAAAAVSQPEPPSRTAPTGAVLLDTMRIDRPDLAPLIATLFPRDGAMPEDLARLAGQLSRLDLSGVPPTPDLPSAPVVLLTQSLAAACEGDARLALDALDSLAALDAQAELIAAWQAGANRTSAGSPLLSASPSPSAALLGSPGRLTDVGRRRRQDGLRNNRLGWGPMLIEHAAADELAARQAAWRTSSALGGTPAGMDVLMAVTARPVDPARRRDFALLLKASEGAPRALDHHGDPTALLRDPTALRTLTGEAVFCAAARMAGDVAASTPHRWALAAVRNDLHETGPGTRFAALDARLMKMGRWIDRAAPRGALRPRNPLIGKSPFRALRHGVQGVERGPAARHRQAREQALTEAASALRDGLLRAAAGRSTGPAAVPAHLLRAAVLSHCLEDARPSFERMGFDADARTAIAERLARLMLSEAAAADPPVLGALARRLGELPELKALAALRLDSAALSAWVSDARADTASATSGPSASPLLTASAALARAEDEANGRDTRMKSIDRETLRTALKDIVANIEGSSRLRLTGGGIAGVGLRQITASISAVAAALFVRGRVDARAQGARHAVFEIAMPPYDMEIVLGTQRQATRQVGLGASVGPDLGLFKIGGNVDALLYGHDRSELQGLSLRLPRVGRPVSELRAEFSRLIDRLIDHGAGGAARNPGDPSLLRELLQEFPDLTVNQIGDAGDARRRHGLGADVTASLGRWRLKATASAGGYVETQRDVTRRYGDASGAMRVERRIDGHASRAGVALRASLGVSQTVAGSVGDAGKADLTMGALQAGIGAERVLGGVFERREAVYEDGRLHPLSFVETEYQDLDAFAKQVKPQLGDWVAAGADRQRLEQLVADIQRHASPNHSAAARVVVGTAMRLRDDAYRSAIALCERQPGGLPAEVAALERAVESQWRDPAAMRPYSMRSYERNLAQRTHGLDLVVQIGSVTAAEASHIDARLDVPAR</sequence>
<dbReference type="EMBL" id="PEOG01000054">
    <property type="protein sequence ID" value="PIM51756.1"/>
    <property type="molecule type" value="Genomic_DNA"/>
</dbReference>
<accession>A0A2G9C5Q9</accession>
<protein>
    <submittedName>
        <fullName evidence="2">Uncharacterized protein</fullName>
    </submittedName>
</protein>
<feature type="compositionally biased region" description="Low complexity" evidence="1">
    <location>
        <begin position="190"/>
        <end position="211"/>
    </location>
</feature>
<dbReference type="AlphaFoldDB" id="A0A2G9C5Q9"/>
<evidence type="ECO:0000256" key="1">
    <source>
        <dbReference type="SAM" id="MobiDB-lite"/>
    </source>
</evidence>
<reference evidence="2 3" key="1">
    <citation type="submission" date="2017-11" db="EMBL/GenBank/DDBJ databases">
        <title>Draft genome sequence of Mitsuaria sp. HWN-4.</title>
        <authorList>
            <person name="Gundlapally S.R."/>
        </authorList>
    </citation>
    <scope>NUCLEOTIDE SEQUENCE [LARGE SCALE GENOMIC DNA]</scope>
    <source>
        <strain evidence="2 3">HWN-4</strain>
    </source>
</reference>